<dbReference type="Gene3D" id="3.40.50.1820">
    <property type="entry name" value="alpha/beta hydrolase"/>
    <property type="match status" value="1"/>
</dbReference>
<evidence type="ECO:0008006" key="4">
    <source>
        <dbReference type="Google" id="ProtNLM"/>
    </source>
</evidence>
<feature type="compositionally biased region" description="Acidic residues" evidence="1">
    <location>
        <begin position="281"/>
        <end position="294"/>
    </location>
</feature>
<evidence type="ECO:0000313" key="3">
    <source>
        <dbReference type="Proteomes" id="UP000799640"/>
    </source>
</evidence>
<dbReference type="Proteomes" id="UP000799640">
    <property type="component" value="Unassembled WGS sequence"/>
</dbReference>
<dbReference type="OrthoDB" id="2141514at2759"/>
<sequence>MTAADLAHPGTGPYPAGPFTDATLPGHTIFAPLVPPPVRVLMPVFLWAGAGCIRAGSLYAPFLSEIASHGYLVIATGNPLPPVTVENGTLGWQALSRALAQPASHPGDLSAALEWVVRRRPTRFGGVDSQAILMGGHSCGGLEVYSAAWREARVRGLMLFNSGTLDVRTRALLAEERVPVAYFTGGRTDGAEGNAEADYRALPEGLPAFKASLDTGHAGTLFSRNGGKYGKAAVEYLQWRVRGISRAKDACLRPDSPGSLVGDGWRVGFKNWLPTEKVGDSEEDDEEEGEPAAR</sequence>
<accession>A0A6G1HN45</accession>
<keyword evidence="3" id="KW-1185">Reference proteome</keyword>
<name>A0A6G1HN45_9PEZI</name>
<evidence type="ECO:0000313" key="2">
    <source>
        <dbReference type="EMBL" id="KAF2397321.1"/>
    </source>
</evidence>
<dbReference type="AlphaFoldDB" id="A0A6G1HN45"/>
<protein>
    <recommendedName>
        <fullName evidence="4">Alpha/beta-hydrolase</fullName>
    </recommendedName>
</protein>
<evidence type="ECO:0000256" key="1">
    <source>
        <dbReference type="SAM" id="MobiDB-lite"/>
    </source>
</evidence>
<dbReference type="EMBL" id="ML996703">
    <property type="protein sequence ID" value="KAF2397321.1"/>
    <property type="molecule type" value="Genomic_DNA"/>
</dbReference>
<dbReference type="SUPFAM" id="SSF53474">
    <property type="entry name" value="alpha/beta-Hydrolases"/>
    <property type="match status" value="1"/>
</dbReference>
<organism evidence="2 3">
    <name type="scientific">Trichodelitschia bisporula</name>
    <dbReference type="NCBI Taxonomy" id="703511"/>
    <lineage>
        <taxon>Eukaryota</taxon>
        <taxon>Fungi</taxon>
        <taxon>Dikarya</taxon>
        <taxon>Ascomycota</taxon>
        <taxon>Pezizomycotina</taxon>
        <taxon>Dothideomycetes</taxon>
        <taxon>Dothideomycetes incertae sedis</taxon>
        <taxon>Phaeotrichales</taxon>
        <taxon>Phaeotrichaceae</taxon>
        <taxon>Trichodelitschia</taxon>
    </lineage>
</organism>
<reference evidence="2" key="1">
    <citation type="journal article" date="2020" name="Stud. Mycol.">
        <title>101 Dothideomycetes genomes: a test case for predicting lifestyles and emergence of pathogens.</title>
        <authorList>
            <person name="Haridas S."/>
            <person name="Albert R."/>
            <person name="Binder M."/>
            <person name="Bloem J."/>
            <person name="Labutti K."/>
            <person name="Salamov A."/>
            <person name="Andreopoulos B."/>
            <person name="Baker S."/>
            <person name="Barry K."/>
            <person name="Bills G."/>
            <person name="Bluhm B."/>
            <person name="Cannon C."/>
            <person name="Castanera R."/>
            <person name="Culley D."/>
            <person name="Daum C."/>
            <person name="Ezra D."/>
            <person name="Gonzalez J."/>
            <person name="Henrissat B."/>
            <person name="Kuo A."/>
            <person name="Liang C."/>
            <person name="Lipzen A."/>
            <person name="Lutzoni F."/>
            <person name="Magnuson J."/>
            <person name="Mondo S."/>
            <person name="Nolan M."/>
            <person name="Ohm R."/>
            <person name="Pangilinan J."/>
            <person name="Park H.-J."/>
            <person name="Ramirez L."/>
            <person name="Alfaro M."/>
            <person name="Sun H."/>
            <person name="Tritt A."/>
            <person name="Yoshinaga Y."/>
            <person name="Zwiers L.-H."/>
            <person name="Turgeon B."/>
            <person name="Goodwin S."/>
            <person name="Spatafora J."/>
            <person name="Crous P."/>
            <person name="Grigoriev I."/>
        </authorList>
    </citation>
    <scope>NUCLEOTIDE SEQUENCE</scope>
    <source>
        <strain evidence="2">CBS 262.69</strain>
    </source>
</reference>
<gene>
    <name evidence="2" type="ORF">EJ06DRAFT_514695</name>
</gene>
<dbReference type="InterPro" id="IPR029058">
    <property type="entry name" value="AB_hydrolase_fold"/>
</dbReference>
<proteinExistence type="predicted"/>
<feature type="region of interest" description="Disordered" evidence="1">
    <location>
        <begin position="275"/>
        <end position="294"/>
    </location>
</feature>